<keyword evidence="2" id="KW-0812">Transmembrane</keyword>
<dbReference type="SMART" id="SM00408">
    <property type="entry name" value="IGc2"/>
    <property type="match status" value="2"/>
</dbReference>
<dbReference type="InterPro" id="IPR037448">
    <property type="entry name" value="Zig-8"/>
</dbReference>
<feature type="transmembrane region" description="Helical" evidence="2">
    <location>
        <begin position="339"/>
        <end position="359"/>
    </location>
</feature>
<dbReference type="SMART" id="SM00406">
    <property type="entry name" value="IGv"/>
    <property type="match status" value="1"/>
</dbReference>
<dbReference type="PANTHER" id="PTHR23279">
    <property type="entry name" value="DEFECTIVE PROBOSCIS EXTENSION RESPONSE DPR -RELATED"/>
    <property type="match status" value="1"/>
</dbReference>
<organism evidence="4 5">
    <name type="scientific">Homarus americanus</name>
    <name type="common">American lobster</name>
    <dbReference type="NCBI Taxonomy" id="6706"/>
    <lineage>
        <taxon>Eukaryota</taxon>
        <taxon>Metazoa</taxon>
        <taxon>Ecdysozoa</taxon>
        <taxon>Arthropoda</taxon>
        <taxon>Crustacea</taxon>
        <taxon>Multicrustacea</taxon>
        <taxon>Malacostraca</taxon>
        <taxon>Eumalacostraca</taxon>
        <taxon>Eucarida</taxon>
        <taxon>Decapoda</taxon>
        <taxon>Pleocyemata</taxon>
        <taxon>Astacidea</taxon>
        <taxon>Nephropoidea</taxon>
        <taxon>Nephropidae</taxon>
        <taxon>Homarus</taxon>
    </lineage>
</organism>
<feature type="compositionally biased region" description="Polar residues" evidence="1">
    <location>
        <begin position="63"/>
        <end position="74"/>
    </location>
</feature>
<dbReference type="PANTHER" id="PTHR23279:SF36">
    <property type="entry name" value="DEFECTIVE PROBOSCIS EXTENSION RESPONSE 9, ISOFORM A"/>
    <property type="match status" value="1"/>
</dbReference>
<dbReference type="Gene3D" id="2.60.40.10">
    <property type="entry name" value="Immunoglobulins"/>
    <property type="match status" value="2"/>
</dbReference>
<name>A0A8J5MW19_HOMAM</name>
<evidence type="ECO:0000313" key="5">
    <source>
        <dbReference type="Proteomes" id="UP000747542"/>
    </source>
</evidence>
<dbReference type="SMART" id="SM00409">
    <property type="entry name" value="IG"/>
    <property type="match status" value="2"/>
</dbReference>
<feature type="region of interest" description="Disordered" evidence="1">
    <location>
        <begin position="54"/>
        <end position="78"/>
    </location>
</feature>
<dbReference type="GO" id="GO:0050808">
    <property type="term" value="P:synapse organization"/>
    <property type="evidence" value="ECO:0007669"/>
    <property type="project" value="TreeGrafter"/>
</dbReference>
<evidence type="ECO:0000256" key="2">
    <source>
        <dbReference type="SAM" id="Phobius"/>
    </source>
</evidence>
<comment type="caution">
    <text evidence="4">The sequence shown here is derived from an EMBL/GenBank/DDBJ whole genome shotgun (WGS) entry which is preliminary data.</text>
</comment>
<dbReference type="InterPro" id="IPR003598">
    <property type="entry name" value="Ig_sub2"/>
</dbReference>
<dbReference type="Proteomes" id="UP000747542">
    <property type="component" value="Unassembled WGS sequence"/>
</dbReference>
<feature type="domain" description="Ig-like" evidence="3">
    <location>
        <begin position="130"/>
        <end position="222"/>
    </location>
</feature>
<reference evidence="4" key="1">
    <citation type="journal article" date="2021" name="Sci. Adv.">
        <title>The American lobster genome reveals insights on longevity, neural, and immune adaptations.</title>
        <authorList>
            <person name="Polinski J.M."/>
            <person name="Zimin A.V."/>
            <person name="Clark K.F."/>
            <person name="Kohn A.B."/>
            <person name="Sadowski N."/>
            <person name="Timp W."/>
            <person name="Ptitsyn A."/>
            <person name="Khanna P."/>
            <person name="Romanova D.Y."/>
            <person name="Williams P."/>
            <person name="Greenwood S.J."/>
            <person name="Moroz L.L."/>
            <person name="Walt D.R."/>
            <person name="Bodnar A.G."/>
        </authorList>
    </citation>
    <scope>NUCLEOTIDE SEQUENCE</scope>
    <source>
        <strain evidence="4">GMGI-L3</strain>
    </source>
</reference>
<dbReference type="InterPro" id="IPR003599">
    <property type="entry name" value="Ig_sub"/>
</dbReference>
<dbReference type="Pfam" id="PF07679">
    <property type="entry name" value="I-set"/>
    <property type="match status" value="1"/>
</dbReference>
<dbReference type="PROSITE" id="PS50835">
    <property type="entry name" value="IG_LIKE"/>
    <property type="match status" value="2"/>
</dbReference>
<proteinExistence type="predicted"/>
<accession>A0A8J5MW19</accession>
<dbReference type="InterPro" id="IPR013783">
    <property type="entry name" value="Ig-like_fold"/>
</dbReference>
<dbReference type="SUPFAM" id="SSF48726">
    <property type="entry name" value="Immunoglobulin"/>
    <property type="match status" value="2"/>
</dbReference>
<dbReference type="EMBL" id="JAHLQT010023675">
    <property type="protein sequence ID" value="KAG7165771.1"/>
    <property type="molecule type" value="Genomic_DNA"/>
</dbReference>
<dbReference type="AlphaFoldDB" id="A0A8J5MW19"/>
<keyword evidence="2" id="KW-1133">Transmembrane helix</keyword>
<evidence type="ECO:0000256" key="1">
    <source>
        <dbReference type="SAM" id="MobiDB-lite"/>
    </source>
</evidence>
<dbReference type="InterPro" id="IPR013106">
    <property type="entry name" value="Ig_V-set"/>
</dbReference>
<dbReference type="InterPro" id="IPR007110">
    <property type="entry name" value="Ig-like_dom"/>
</dbReference>
<dbReference type="Pfam" id="PF13927">
    <property type="entry name" value="Ig_3"/>
    <property type="match status" value="1"/>
</dbReference>
<keyword evidence="2" id="KW-0472">Membrane</keyword>
<evidence type="ECO:0000259" key="3">
    <source>
        <dbReference type="PROSITE" id="PS50835"/>
    </source>
</evidence>
<dbReference type="InterPro" id="IPR013098">
    <property type="entry name" value="Ig_I-set"/>
</dbReference>
<dbReference type="GO" id="GO:0032589">
    <property type="term" value="C:neuron projection membrane"/>
    <property type="evidence" value="ECO:0007669"/>
    <property type="project" value="TreeGrafter"/>
</dbReference>
<evidence type="ECO:0000313" key="4">
    <source>
        <dbReference type="EMBL" id="KAG7165771.1"/>
    </source>
</evidence>
<keyword evidence="5" id="KW-1185">Reference proteome</keyword>
<feature type="domain" description="Ig-like" evidence="3">
    <location>
        <begin position="246"/>
        <end position="310"/>
    </location>
</feature>
<dbReference type="InterPro" id="IPR036179">
    <property type="entry name" value="Ig-like_dom_sf"/>
</dbReference>
<sequence length="360" mass="39441">MGITQPLIADKHLQSNSFRPRGVYWTSDQERQVKVILSSVNLTFLCNNQVVVRGNDTTKPDKTTTGVEQSLSYSRQKEQQRQQMKGLASISLGQVKGLASMSDGQVKGLASMSDGPFISEEESDSVPDGPYFLKNPATLVTVRAGQAASLTCIVKQLGNRQVSWIRGRDLHVLSSGQVTFSSDSRISVSHVKDSWTLTIRYTQPRDAGSYSCQVNTQPLIASWYNLTVVEARANILGKETMYVQFGSTVTLECVIKEELVIPGLVLWYQDDRLVDRDSRRVKVVTQVANVTTSTLTVTTAAQQDSGNYSCWPSSGRPDSVLVHVIQGEPPAAMQHGNSAAWVSTLLLVPATLTSLLFLLT</sequence>
<protein>
    <submittedName>
        <fullName evidence="4">Zwei Ig domain protein zig-8-like 20</fullName>
    </submittedName>
</protein>
<gene>
    <name evidence="4" type="primary">zig-8-L20</name>
    <name evidence="4" type="ORF">Hamer_G022688</name>
</gene>